<dbReference type="EMBL" id="CABPSM010000009">
    <property type="protein sequence ID" value="VVE23641.1"/>
    <property type="molecule type" value="Genomic_DNA"/>
</dbReference>
<proteinExistence type="predicted"/>
<keyword evidence="2" id="KW-1185">Reference proteome</keyword>
<accession>A0A5E4WGL8</accession>
<dbReference type="AlphaFoldDB" id="A0A5E4WGL8"/>
<sequence length="73" mass="6749">MRTLSLDEVGRVSGAGVNVDDAITAGQIIGASVGGVGGAAIGGPIGAVGGTAVGWLAGSVIGRVIGGLGSLFD</sequence>
<reference evidence="1 2" key="1">
    <citation type="submission" date="2019-08" db="EMBL/GenBank/DDBJ databases">
        <authorList>
            <person name="Peeters C."/>
        </authorList>
    </citation>
    <scope>NUCLEOTIDE SEQUENCE [LARGE SCALE GENOMIC DNA]</scope>
    <source>
        <strain evidence="1 2">LMG 31112</strain>
    </source>
</reference>
<name>A0A5E4WGL8_9BURK</name>
<organism evidence="1 2">
    <name type="scientific">Pandoraea horticolens</name>
    <dbReference type="NCBI Taxonomy" id="2508298"/>
    <lineage>
        <taxon>Bacteria</taxon>
        <taxon>Pseudomonadati</taxon>
        <taxon>Pseudomonadota</taxon>
        <taxon>Betaproteobacteria</taxon>
        <taxon>Burkholderiales</taxon>
        <taxon>Burkholderiaceae</taxon>
        <taxon>Pandoraea</taxon>
    </lineage>
</organism>
<protein>
    <recommendedName>
        <fullName evidence="3">Bacteriocin</fullName>
    </recommendedName>
</protein>
<evidence type="ECO:0000313" key="1">
    <source>
        <dbReference type="EMBL" id="VVE23641.1"/>
    </source>
</evidence>
<evidence type="ECO:0000313" key="2">
    <source>
        <dbReference type="Proteomes" id="UP000343317"/>
    </source>
</evidence>
<gene>
    <name evidence="1" type="ORF">PHO31112_03263</name>
</gene>
<dbReference type="Proteomes" id="UP000343317">
    <property type="component" value="Unassembled WGS sequence"/>
</dbReference>
<evidence type="ECO:0008006" key="3">
    <source>
        <dbReference type="Google" id="ProtNLM"/>
    </source>
</evidence>